<dbReference type="RefSeq" id="WP_262067399.1">
    <property type="nucleotide sequence ID" value="NZ_JAMXOD010000034.1"/>
</dbReference>
<accession>A0ABT1ED78</accession>
<evidence type="ECO:0000313" key="3">
    <source>
        <dbReference type="Proteomes" id="UP001523566"/>
    </source>
</evidence>
<sequence length="197" mass="21558">MSKKTIVTSTKVTEDKKLRTKDLIYAGAFGAIYLVLMLIIVMGSGMVPILYIISPLTVGVICGTVYMLCDLKVHKFGAVLILGVLFALVACSGYWLSMVCAALTALAAELILYLGKYKSKAMYVLSFAVFNVTCSHHLNAIILKWGLPVQYSQWNKYLQAIPVCPTVCILLFSYSHALSILFPSSRILIAAFTSLSN</sequence>
<protein>
    <submittedName>
        <fullName evidence="2">MptD family putative ECF transporter S component</fullName>
    </submittedName>
</protein>
<dbReference type="Pfam" id="PF09605">
    <property type="entry name" value="Trep_Strep"/>
    <property type="match status" value="1"/>
</dbReference>
<organism evidence="2 3">
    <name type="scientific">Aequitasia blattaphilus</name>
    <dbReference type="NCBI Taxonomy" id="2949332"/>
    <lineage>
        <taxon>Bacteria</taxon>
        <taxon>Bacillati</taxon>
        <taxon>Bacillota</taxon>
        <taxon>Clostridia</taxon>
        <taxon>Lachnospirales</taxon>
        <taxon>Lachnospiraceae</taxon>
        <taxon>Aequitasia</taxon>
    </lineage>
</organism>
<dbReference type="EMBL" id="JAMZFW010000034">
    <property type="protein sequence ID" value="MCP1103629.1"/>
    <property type="molecule type" value="Genomic_DNA"/>
</dbReference>
<evidence type="ECO:0000313" key="2">
    <source>
        <dbReference type="EMBL" id="MCP1103629.1"/>
    </source>
</evidence>
<keyword evidence="3" id="KW-1185">Reference proteome</keyword>
<feature type="transmembrane region" description="Helical" evidence="1">
    <location>
        <begin position="76"/>
        <end position="95"/>
    </location>
</feature>
<feature type="transmembrane region" description="Helical" evidence="1">
    <location>
        <begin position="157"/>
        <end position="182"/>
    </location>
</feature>
<dbReference type="Proteomes" id="UP001523566">
    <property type="component" value="Unassembled WGS sequence"/>
</dbReference>
<gene>
    <name evidence="2" type="ORF">NK125_14600</name>
</gene>
<keyword evidence="1" id="KW-0812">Transmembrane</keyword>
<evidence type="ECO:0000256" key="1">
    <source>
        <dbReference type="SAM" id="Phobius"/>
    </source>
</evidence>
<feature type="transmembrane region" description="Helical" evidence="1">
    <location>
        <begin position="49"/>
        <end position="69"/>
    </location>
</feature>
<name>A0ABT1ED78_9FIRM</name>
<comment type="caution">
    <text evidence="2">The sequence shown here is derived from an EMBL/GenBank/DDBJ whole genome shotgun (WGS) entry which is preliminary data.</text>
</comment>
<reference evidence="2 3" key="1">
    <citation type="journal article" date="2022" name="Genome Biol. Evol.">
        <title>Host diet, physiology and behaviors set the stage for Lachnospiraceae cladogenesis.</title>
        <authorList>
            <person name="Vera-Ponce De Leon A."/>
            <person name="Schneider M."/>
            <person name="Jahnes B.C."/>
            <person name="Sadowski V."/>
            <person name="Camuy-Velez L.A."/>
            <person name="Duan J."/>
            <person name="Sabree Z.L."/>
        </authorList>
    </citation>
    <scope>NUCLEOTIDE SEQUENCE [LARGE SCALE GENOMIC DNA]</scope>
    <source>
        <strain evidence="2 3">PAL113</strain>
    </source>
</reference>
<dbReference type="InterPro" id="IPR011733">
    <property type="entry name" value="CHP02185_IM"/>
</dbReference>
<proteinExistence type="predicted"/>
<feature type="transmembrane region" description="Helical" evidence="1">
    <location>
        <begin position="23"/>
        <end position="43"/>
    </location>
</feature>
<keyword evidence="1" id="KW-1133">Transmembrane helix</keyword>
<feature type="transmembrane region" description="Helical" evidence="1">
    <location>
        <begin position="124"/>
        <end position="145"/>
    </location>
</feature>
<keyword evidence="1" id="KW-0472">Membrane</keyword>